<keyword evidence="1" id="KW-0433">Leucine-rich repeat</keyword>
<evidence type="ECO:0000256" key="1">
    <source>
        <dbReference type="ARBA" id="ARBA00022614"/>
    </source>
</evidence>
<feature type="region of interest" description="Disordered" evidence="5">
    <location>
        <begin position="582"/>
        <end position="655"/>
    </location>
</feature>
<dbReference type="AlphaFoldDB" id="A0A498JP38"/>
<evidence type="ECO:0000259" key="6">
    <source>
        <dbReference type="Pfam" id="PF08263"/>
    </source>
</evidence>
<dbReference type="PANTHER" id="PTHR36325:SF1">
    <property type="entry name" value="MYOSIN-2 HEAVY CHAIN-LIKE PROTEIN"/>
    <property type="match status" value="1"/>
</dbReference>
<evidence type="ECO:0000313" key="8">
    <source>
        <dbReference type="EMBL" id="RXH97508.1"/>
    </source>
</evidence>
<dbReference type="SUPFAM" id="SSF52058">
    <property type="entry name" value="L domain-like"/>
    <property type="match status" value="1"/>
</dbReference>
<dbReference type="PANTHER" id="PTHR36325">
    <property type="entry name" value="MYOSIN-2 HEAVY CHAIN-LIKE PROTEIN"/>
    <property type="match status" value="1"/>
</dbReference>
<keyword evidence="3" id="KW-0677">Repeat</keyword>
<feature type="coiled-coil region" evidence="4">
    <location>
        <begin position="152"/>
        <end position="179"/>
    </location>
</feature>
<accession>A0A498JP38</accession>
<feature type="domain" description="Leucine-rich repeat-containing N-terminal plant-type" evidence="6">
    <location>
        <begin position="994"/>
        <end position="1029"/>
    </location>
</feature>
<dbReference type="Proteomes" id="UP000290289">
    <property type="component" value="Chromosome 5"/>
</dbReference>
<evidence type="ECO:0000259" key="7">
    <source>
        <dbReference type="Pfam" id="PF23598"/>
    </source>
</evidence>
<evidence type="ECO:0000256" key="2">
    <source>
        <dbReference type="ARBA" id="ARBA00022729"/>
    </source>
</evidence>
<proteinExistence type="predicted"/>
<evidence type="ECO:0000256" key="5">
    <source>
        <dbReference type="SAM" id="MobiDB-lite"/>
    </source>
</evidence>
<dbReference type="InterPro" id="IPR055414">
    <property type="entry name" value="LRR_R13L4/SHOC2-like"/>
</dbReference>
<dbReference type="Pfam" id="PF08263">
    <property type="entry name" value="LRRNT_2"/>
    <property type="match status" value="1"/>
</dbReference>
<evidence type="ECO:0000313" key="9">
    <source>
        <dbReference type="Proteomes" id="UP000290289"/>
    </source>
</evidence>
<feature type="domain" description="Disease resistance R13L4/SHOC-2-like LRR" evidence="7">
    <location>
        <begin position="1037"/>
        <end position="1137"/>
    </location>
</feature>
<comment type="caution">
    <text evidence="8">The sequence shown here is derived from an EMBL/GenBank/DDBJ whole genome shotgun (WGS) entry which is preliminary data.</text>
</comment>
<dbReference type="EMBL" id="RDQH01000331">
    <property type="protein sequence ID" value="RXH97508.1"/>
    <property type="molecule type" value="Genomic_DNA"/>
</dbReference>
<evidence type="ECO:0000256" key="4">
    <source>
        <dbReference type="SAM" id="Coils"/>
    </source>
</evidence>
<keyword evidence="4" id="KW-0175">Coiled coil</keyword>
<dbReference type="InterPro" id="IPR013210">
    <property type="entry name" value="LRR_N_plant-typ"/>
</dbReference>
<gene>
    <name evidence="8" type="ORF">DVH24_007854</name>
</gene>
<reference evidence="8 9" key="1">
    <citation type="submission" date="2018-10" db="EMBL/GenBank/DDBJ databases">
        <title>A high-quality apple genome assembly.</title>
        <authorList>
            <person name="Hu J."/>
        </authorList>
    </citation>
    <scope>NUCLEOTIDE SEQUENCE [LARGE SCALE GENOMIC DNA]</scope>
    <source>
        <strain evidence="9">cv. HFTH1</strain>
        <tissue evidence="8">Young leaf</tissue>
    </source>
</reference>
<evidence type="ECO:0000256" key="3">
    <source>
        <dbReference type="ARBA" id="ARBA00022737"/>
    </source>
</evidence>
<feature type="compositionally biased region" description="Polar residues" evidence="5">
    <location>
        <begin position="620"/>
        <end position="629"/>
    </location>
</feature>
<name>A0A498JP38_MALDO</name>
<dbReference type="FunFam" id="3.80.10.10:FF:000024">
    <property type="entry name" value="Somatic embryogenesis receptor kinase 1"/>
    <property type="match status" value="1"/>
</dbReference>
<feature type="compositionally biased region" description="Basic and acidic residues" evidence="5">
    <location>
        <begin position="423"/>
        <end position="436"/>
    </location>
</feature>
<keyword evidence="9" id="KW-1185">Reference proteome</keyword>
<dbReference type="Gene3D" id="3.80.10.10">
    <property type="entry name" value="Ribonuclease Inhibitor"/>
    <property type="match status" value="1"/>
</dbReference>
<keyword evidence="2" id="KW-0732">Signal</keyword>
<dbReference type="Pfam" id="PF23598">
    <property type="entry name" value="LRR_14"/>
    <property type="match status" value="1"/>
</dbReference>
<dbReference type="InterPro" id="IPR032675">
    <property type="entry name" value="LRR_dom_sf"/>
</dbReference>
<sequence>MDLGCLDLGCISVSDKHRAKDAVLDSDNKENAAAEQFSASPKIGKNRNLKEASLSTLNSVNKSTAQIKKPSHRRTSPLNWFPRKKVDSYLKRKIKMLQEVDGMNLTLDETLGDSNPHYSKVLREKMAAKEAAQKAMEVRKAALVEASWCRILKAARIQSKEAEAQLLKADKAAAEAFEEATAVGVIMYDKPNCPRKPCKIETSTVNGGGSTTHTVTASFETAFEVDKEVAAAVKIALVRLGNCPSFDKDEFKELLRKISENPDTDIVELETNHELSEFTSECESESGSELEALSQKDNIISKDLNQNEMPDLEARQRKNRRQSFGKLNMAKIADMMLERLQCLQEDELSSLATIVATCGLNAALAESKLHDPGSAAETLPLRIAAAKPEYFRDGQIRKKQPVSELPSLDKFLVKHVTKLEREVQEAKNRSKSKEGTAENSNRTADEKANSETIPGLGSILLKHGSKFEKEIEEAKKNSRGEFEMLQKNSQSNKISSEAIPDLAITLIKHSSKLEKEVEAAKKNFVKTSAMTHKKENDSELPSLDKFLVKHVSRLQKEVQEAKNRRQADTHEGVRFPYLKKKVESSTSVAQPKEKATSCSGEGSVGKENIDLNNDVEENSTMEQNESEASLQIGEVKPSAGETKSLHKAETKETEDSLDKILLKPMHRLEREKMQSLEMEDNYKFEKKKGGNSNSQCESLDKVLVKHVSRLEKEKIKFCAEEEATEVKGSNAKLQSRADEALGLDQILIKHKSRLEREKDAAAQQPEDQVRYSVSRKEAMERELQEQWGGLSLGNSLRPREKAAAAQQPEDQIKFSVARKEARDQELQEQWGGLSLGNSMRPHVSKLERDKAAWIKAEQEEKRQDKTDEVQLKLFGSFHEVSGMPLHINWSGKINTIRRNAKEKVIDHIVFCQYPVFYGEPVGPIKIDGCVRLSQMRLKLALVVLVVRGFSMCPSHGVARHSKFPNFQGHLIFPIPQVTDFRSSTQVSHDHCMRNALHALRSRFNDVNNVLQSWDPTLVNPCTWFHVTCDSNNHVIRLDLGNSNISGSLGPELGQLKHLQYLELYRNDISGKIPEELGSLKSLVSMDLYDNRFEGEIPKSFANLKSLRFLRLNNNKLTGSIPRKLVGLSDLKVFDVSNNDLCGTIPVDGPFGAFPTESFENNKLNGPELKGLVSYDFGC</sequence>
<feature type="compositionally biased region" description="Basic and acidic residues" evidence="5">
    <location>
        <begin position="643"/>
        <end position="655"/>
    </location>
</feature>
<feature type="region of interest" description="Disordered" evidence="5">
    <location>
        <begin position="423"/>
        <end position="452"/>
    </location>
</feature>
<protein>
    <submittedName>
        <fullName evidence="8">Uncharacterized protein</fullName>
    </submittedName>
</protein>
<organism evidence="8 9">
    <name type="scientific">Malus domestica</name>
    <name type="common">Apple</name>
    <name type="synonym">Pyrus malus</name>
    <dbReference type="NCBI Taxonomy" id="3750"/>
    <lineage>
        <taxon>Eukaryota</taxon>
        <taxon>Viridiplantae</taxon>
        <taxon>Streptophyta</taxon>
        <taxon>Embryophyta</taxon>
        <taxon>Tracheophyta</taxon>
        <taxon>Spermatophyta</taxon>
        <taxon>Magnoliopsida</taxon>
        <taxon>eudicotyledons</taxon>
        <taxon>Gunneridae</taxon>
        <taxon>Pentapetalae</taxon>
        <taxon>rosids</taxon>
        <taxon>fabids</taxon>
        <taxon>Rosales</taxon>
        <taxon>Rosaceae</taxon>
        <taxon>Amygdaloideae</taxon>
        <taxon>Maleae</taxon>
        <taxon>Malus</taxon>
    </lineage>
</organism>